<dbReference type="Proteomes" id="UP000199009">
    <property type="component" value="Chromosome I"/>
</dbReference>
<dbReference type="STRING" id="370764.SAMN04489810_1231"/>
<evidence type="ECO:0000313" key="3">
    <source>
        <dbReference type="Proteomes" id="UP000199009"/>
    </source>
</evidence>
<keyword evidence="1" id="KW-1133">Transmembrane helix</keyword>
<dbReference type="EMBL" id="LT629692">
    <property type="protein sequence ID" value="SDG76645.1"/>
    <property type="molecule type" value="Genomic_DNA"/>
</dbReference>
<keyword evidence="1" id="KW-0812">Transmembrane</keyword>
<accession>A0A1G7WXK8</accession>
<reference evidence="2 3" key="1">
    <citation type="submission" date="2016-10" db="EMBL/GenBank/DDBJ databases">
        <authorList>
            <person name="de Groot N.N."/>
        </authorList>
    </citation>
    <scope>NUCLEOTIDE SEQUENCE [LARGE SCALE GENOMIC DNA]</scope>
    <source>
        <strain evidence="2 3">DSM 23142</strain>
    </source>
</reference>
<name>A0A1G7WXK8_9MICO</name>
<keyword evidence="1" id="KW-0472">Membrane</keyword>
<organism evidence="2 3">
    <name type="scientific">Microbacterium pygmaeum</name>
    <dbReference type="NCBI Taxonomy" id="370764"/>
    <lineage>
        <taxon>Bacteria</taxon>
        <taxon>Bacillati</taxon>
        <taxon>Actinomycetota</taxon>
        <taxon>Actinomycetes</taxon>
        <taxon>Micrococcales</taxon>
        <taxon>Microbacteriaceae</taxon>
        <taxon>Microbacterium</taxon>
    </lineage>
</organism>
<gene>
    <name evidence="2" type="ORF">SAMN04489810_1231</name>
</gene>
<dbReference type="RefSeq" id="WP_091487710.1">
    <property type="nucleotide sequence ID" value="NZ_LT629692.1"/>
</dbReference>
<proteinExistence type="predicted"/>
<keyword evidence="3" id="KW-1185">Reference proteome</keyword>
<dbReference type="OrthoDB" id="5080865at2"/>
<feature type="transmembrane region" description="Helical" evidence="1">
    <location>
        <begin position="94"/>
        <end position="118"/>
    </location>
</feature>
<evidence type="ECO:0000256" key="1">
    <source>
        <dbReference type="SAM" id="Phobius"/>
    </source>
</evidence>
<sequence>MTTAPMRRAAKRPLIVWDAVVTSILLGLLGVLTFGVSVFGAFLAMASDPCGARDCNTDLIGLGVLAAMGLPWLVLVGTIVVAILFLVKRWIAFWVPLAGAPVIVATWFIGAAIAAAGVPGG</sequence>
<evidence type="ECO:0000313" key="2">
    <source>
        <dbReference type="EMBL" id="SDG76645.1"/>
    </source>
</evidence>
<feature type="transmembrane region" description="Helical" evidence="1">
    <location>
        <begin position="59"/>
        <end position="87"/>
    </location>
</feature>
<dbReference type="AlphaFoldDB" id="A0A1G7WXK8"/>
<feature type="transmembrane region" description="Helical" evidence="1">
    <location>
        <begin position="20"/>
        <end position="47"/>
    </location>
</feature>
<protein>
    <submittedName>
        <fullName evidence="2">Uncharacterized protein</fullName>
    </submittedName>
</protein>